<dbReference type="GO" id="GO:0008840">
    <property type="term" value="F:4-hydroxy-tetrahydrodipicolinate synthase activity"/>
    <property type="evidence" value="ECO:0007669"/>
    <property type="project" value="TreeGrafter"/>
</dbReference>
<dbReference type="Gene3D" id="3.20.20.70">
    <property type="entry name" value="Aldolase class I"/>
    <property type="match status" value="1"/>
</dbReference>
<feature type="binding site" evidence="4">
    <location>
        <position position="67"/>
    </location>
    <ligand>
        <name>pyruvate</name>
        <dbReference type="ChEBI" id="CHEBI:15361"/>
    </ligand>
</feature>
<evidence type="ECO:0000256" key="1">
    <source>
        <dbReference type="ARBA" id="ARBA00023239"/>
    </source>
</evidence>
<dbReference type="PANTHER" id="PTHR12128:SF19">
    <property type="entry name" value="5-DEHYDRO-4-DEOXYGLUCARATE DEHYDRATASE 2-RELATED"/>
    <property type="match status" value="1"/>
</dbReference>
<accession>A0A561BDZ7</accession>
<evidence type="ECO:0000256" key="4">
    <source>
        <dbReference type="PIRSR" id="PIRSR001365-2"/>
    </source>
</evidence>
<evidence type="ECO:0000256" key="2">
    <source>
        <dbReference type="PIRNR" id="PIRNR001365"/>
    </source>
</evidence>
<comment type="caution">
    <text evidence="5">The sequence shown here is derived from an EMBL/GenBank/DDBJ whole genome shotgun (WGS) entry which is preliminary data.</text>
</comment>
<dbReference type="SUPFAM" id="SSF51569">
    <property type="entry name" value="Aldolase"/>
    <property type="match status" value="1"/>
</dbReference>
<dbReference type="SMART" id="SM01130">
    <property type="entry name" value="DHDPS"/>
    <property type="match status" value="1"/>
</dbReference>
<dbReference type="Pfam" id="PF00701">
    <property type="entry name" value="DHDPS"/>
    <property type="match status" value="1"/>
</dbReference>
<dbReference type="PIRSF" id="PIRSF001365">
    <property type="entry name" value="DHDPS"/>
    <property type="match status" value="1"/>
</dbReference>
<proteinExistence type="inferred from homology"/>
<sequence length="313" mass="33210">MTTPAQLQETDDMTEPITPLRTALDGISGILVTPFDDADHIAPDRLGPVVDRAIEAGVHVLVANGNTSEFFGLTMSEAERMVHAAAEQVRGRVPLLGGVGRSVHDACALARASRKAGAAALMVHQLTDPFVAPSGVVTYVRRVADAADGLPVVLYLRDDAIGLPVIEALCRIPQVIGVKWASPTPLRLVQAMAQVADRGLAWVCGLAEPWAPPMYAVGARGFTSGLINVRPDLSVRIHAALAKGDHQLAMELIGGIAAFEELRTHERNGSNVSVVKAALQYAGRDCGAARPPSTWPLPEADLAQLKRLVDGWQ</sequence>
<organism evidence="5 6">
    <name type="scientific">Variovorax beijingensis</name>
    <dbReference type="NCBI Taxonomy" id="2496117"/>
    <lineage>
        <taxon>Bacteria</taxon>
        <taxon>Pseudomonadati</taxon>
        <taxon>Pseudomonadota</taxon>
        <taxon>Betaproteobacteria</taxon>
        <taxon>Burkholderiales</taxon>
        <taxon>Comamonadaceae</taxon>
        <taxon>Variovorax</taxon>
    </lineage>
</organism>
<keyword evidence="1 2" id="KW-0456">Lyase</keyword>
<evidence type="ECO:0000256" key="3">
    <source>
        <dbReference type="PIRSR" id="PIRSR001365-1"/>
    </source>
</evidence>
<protein>
    <submittedName>
        <fullName evidence="5">4-hydroxy-tetrahydrodipicolinate synthase</fullName>
    </submittedName>
</protein>
<dbReference type="AlphaFoldDB" id="A0A561BDZ7"/>
<dbReference type="InterPro" id="IPR013785">
    <property type="entry name" value="Aldolase_TIM"/>
</dbReference>
<feature type="active site" description="Proton donor/acceptor" evidence="3">
    <location>
        <position position="155"/>
    </location>
</feature>
<dbReference type="PANTHER" id="PTHR12128">
    <property type="entry name" value="DIHYDRODIPICOLINATE SYNTHASE"/>
    <property type="match status" value="1"/>
</dbReference>
<gene>
    <name evidence="5" type="ORF">FB547_11087</name>
</gene>
<dbReference type="EMBL" id="VIVL01000010">
    <property type="protein sequence ID" value="TWD77125.1"/>
    <property type="molecule type" value="Genomic_DNA"/>
</dbReference>
<dbReference type="InterPro" id="IPR002220">
    <property type="entry name" value="DapA-like"/>
</dbReference>
<comment type="similarity">
    <text evidence="2">Belongs to the DapA family.</text>
</comment>
<dbReference type="CDD" id="cd00408">
    <property type="entry name" value="DHDPS-like"/>
    <property type="match status" value="1"/>
</dbReference>
<dbReference type="Proteomes" id="UP000319722">
    <property type="component" value="Unassembled WGS sequence"/>
</dbReference>
<reference evidence="5 6" key="1">
    <citation type="submission" date="2019-06" db="EMBL/GenBank/DDBJ databases">
        <title>Sorghum-associated microbial communities from plants grown in Nebraska, USA.</title>
        <authorList>
            <person name="Schachtman D."/>
        </authorList>
    </citation>
    <scope>NUCLEOTIDE SEQUENCE [LARGE SCALE GENOMIC DNA]</scope>
    <source>
        <strain evidence="5 6">T529</strain>
    </source>
</reference>
<evidence type="ECO:0000313" key="6">
    <source>
        <dbReference type="Proteomes" id="UP000319722"/>
    </source>
</evidence>
<name>A0A561BDZ7_9BURK</name>
<evidence type="ECO:0000313" key="5">
    <source>
        <dbReference type="EMBL" id="TWD77125.1"/>
    </source>
</evidence>
<feature type="active site" description="Schiff-base intermediate with substrate" evidence="3">
    <location>
        <position position="179"/>
    </location>
</feature>